<feature type="binding site" evidence="17">
    <location>
        <position position="126"/>
    </location>
    <ligand>
        <name>Mg(2+)</name>
        <dbReference type="ChEBI" id="CHEBI:18420"/>
    </ligand>
</feature>
<dbReference type="CDD" id="cd07503">
    <property type="entry name" value="HAD_HisB-N"/>
    <property type="match status" value="1"/>
</dbReference>
<evidence type="ECO:0000256" key="5">
    <source>
        <dbReference type="ARBA" id="ARBA00004708"/>
    </source>
</evidence>
<evidence type="ECO:0000256" key="13">
    <source>
        <dbReference type="ARBA" id="ARBA00061616"/>
    </source>
</evidence>
<evidence type="ECO:0000313" key="19">
    <source>
        <dbReference type="Proteomes" id="UP000569732"/>
    </source>
</evidence>
<keyword evidence="11 17" id="KW-0460">Magnesium</keyword>
<comment type="subcellular location">
    <subcellularLocation>
        <location evidence="4 14">Cytoplasm</location>
    </subcellularLocation>
</comment>
<evidence type="ECO:0000256" key="14">
    <source>
        <dbReference type="PIRNR" id="PIRNR004682"/>
    </source>
</evidence>
<feature type="binding site" evidence="17">
    <location>
        <position position="7"/>
    </location>
    <ligand>
        <name>Mg(2+)</name>
        <dbReference type="ChEBI" id="CHEBI:18420"/>
    </ligand>
</feature>
<gene>
    <name evidence="18" type="primary">gmhB</name>
    <name evidence="18" type="ORF">H0A36_12280</name>
</gene>
<dbReference type="NCBIfam" id="TIGR01656">
    <property type="entry name" value="Histidinol-ppas"/>
    <property type="match status" value="1"/>
</dbReference>
<proteinExistence type="inferred from homology"/>
<evidence type="ECO:0000256" key="10">
    <source>
        <dbReference type="ARBA" id="ARBA00022833"/>
    </source>
</evidence>
<dbReference type="InterPro" id="IPR023214">
    <property type="entry name" value="HAD_sf"/>
</dbReference>
<dbReference type="GO" id="GO:0005975">
    <property type="term" value="P:carbohydrate metabolic process"/>
    <property type="evidence" value="ECO:0007669"/>
    <property type="project" value="InterPro"/>
</dbReference>
<keyword evidence="12 14" id="KW-0119">Carbohydrate metabolism</keyword>
<dbReference type="SUPFAM" id="SSF56784">
    <property type="entry name" value="HAD-like"/>
    <property type="match status" value="1"/>
</dbReference>
<dbReference type="GO" id="GO:0046872">
    <property type="term" value="F:metal ion binding"/>
    <property type="evidence" value="ECO:0007669"/>
    <property type="project" value="UniProtKB-KW"/>
</dbReference>
<feature type="active site" description="Proton donor" evidence="15">
    <location>
        <position position="9"/>
    </location>
</feature>
<dbReference type="GO" id="GO:0005737">
    <property type="term" value="C:cytoplasm"/>
    <property type="evidence" value="ECO:0007669"/>
    <property type="project" value="UniProtKB-SubCell"/>
</dbReference>
<dbReference type="AlphaFoldDB" id="A0A853I2F7"/>
<dbReference type="InterPro" id="IPR036412">
    <property type="entry name" value="HAD-like_sf"/>
</dbReference>
<evidence type="ECO:0000256" key="4">
    <source>
        <dbReference type="ARBA" id="ARBA00004496"/>
    </source>
</evidence>
<evidence type="ECO:0000256" key="3">
    <source>
        <dbReference type="ARBA" id="ARBA00001947"/>
    </source>
</evidence>
<comment type="subunit">
    <text evidence="6">Monomer.</text>
</comment>
<feature type="site" description="Contributes to substrate recognition" evidence="16">
    <location>
        <position position="100"/>
    </location>
</feature>
<dbReference type="InterPro" id="IPR006549">
    <property type="entry name" value="HAD-SF_hydro_IIIA"/>
</dbReference>
<comment type="cofactor">
    <cofactor evidence="3 17">
        <name>Zn(2+)</name>
        <dbReference type="ChEBI" id="CHEBI:29105"/>
    </cofactor>
</comment>
<evidence type="ECO:0000313" key="18">
    <source>
        <dbReference type="EMBL" id="NYZ66789.1"/>
    </source>
</evidence>
<feature type="binding site" evidence="17">
    <location>
        <position position="89"/>
    </location>
    <ligand>
        <name>Zn(2+)</name>
        <dbReference type="ChEBI" id="CHEBI:29105"/>
    </ligand>
</feature>
<dbReference type="InterPro" id="IPR006543">
    <property type="entry name" value="Histidinol-phos"/>
</dbReference>
<dbReference type="GO" id="GO:0034200">
    <property type="term" value="F:D-glycero-beta-D-manno-heptose 1,7-bisphosphate 7-phosphatase activity"/>
    <property type="evidence" value="ECO:0007669"/>
    <property type="project" value="UniProtKB-EC"/>
</dbReference>
<evidence type="ECO:0000256" key="1">
    <source>
        <dbReference type="ARBA" id="ARBA00001226"/>
    </source>
</evidence>
<evidence type="ECO:0000256" key="16">
    <source>
        <dbReference type="PIRSR" id="PIRSR004682-3"/>
    </source>
</evidence>
<keyword evidence="7 14" id="KW-0963">Cytoplasm</keyword>
<feature type="binding site" evidence="17">
    <location>
        <position position="91"/>
    </location>
    <ligand>
        <name>Zn(2+)</name>
        <dbReference type="ChEBI" id="CHEBI:29105"/>
    </ligand>
</feature>
<evidence type="ECO:0000256" key="9">
    <source>
        <dbReference type="ARBA" id="ARBA00022801"/>
    </source>
</evidence>
<dbReference type="EC" id="3.1.3.-" evidence="14"/>
<feature type="binding site" evidence="17">
    <location>
        <position position="97"/>
    </location>
    <ligand>
        <name>Zn(2+)</name>
        <dbReference type="ChEBI" id="CHEBI:29105"/>
    </ligand>
</feature>
<keyword evidence="10 17" id="KW-0862">Zinc</keyword>
<dbReference type="NCBIfam" id="TIGR01662">
    <property type="entry name" value="HAD-SF-IIIA"/>
    <property type="match status" value="1"/>
</dbReference>
<feature type="binding site" evidence="17">
    <location>
        <position position="9"/>
    </location>
    <ligand>
        <name>Mg(2+)</name>
        <dbReference type="ChEBI" id="CHEBI:18420"/>
    </ligand>
</feature>
<comment type="cofactor">
    <cofactor evidence="2 17">
        <name>Mg(2+)</name>
        <dbReference type="ChEBI" id="CHEBI:18420"/>
    </cofactor>
</comment>
<dbReference type="NCBIfam" id="NF006506">
    <property type="entry name" value="PRK08942.1"/>
    <property type="match status" value="1"/>
</dbReference>
<evidence type="ECO:0000256" key="7">
    <source>
        <dbReference type="ARBA" id="ARBA00022490"/>
    </source>
</evidence>
<comment type="similarity">
    <text evidence="13 14">Belongs to the gmhB family.</text>
</comment>
<reference evidence="18 19" key="1">
    <citation type="submission" date="2020-07" db="EMBL/GenBank/DDBJ databases">
        <title>Endozoicomonas sp. nov., isolated from sediment.</title>
        <authorList>
            <person name="Gu T."/>
        </authorList>
    </citation>
    <scope>NUCLEOTIDE SEQUENCE [LARGE SCALE GENOMIC DNA]</scope>
    <source>
        <strain evidence="18 19">SM1973</strain>
    </source>
</reference>
<evidence type="ECO:0000256" key="15">
    <source>
        <dbReference type="PIRSR" id="PIRSR004682-1"/>
    </source>
</evidence>
<dbReference type="RefSeq" id="WP_180568814.1">
    <property type="nucleotide sequence ID" value="NZ_JACCKB010000017.1"/>
</dbReference>
<dbReference type="PIRSF" id="PIRSF004682">
    <property type="entry name" value="GmhB"/>
    <property type="match status" value="1"/>
</dbReference>
<dbReference type="Gene3D" id="3.40.50.1000">
    <property type="entry name" value="HAD superfamily/HAD-like"/>
    <property type="match status" value="1"/>
</dbReference>
<feature type="site" description="Stabilizes the phosphoryl group" evidence="16">
    <location>
        <position position="50"/>
    </location>
</feature>
<protein>
    <recommendedName>
        <fullName evidence="14">D,D-heptose 1,7-bisphosphate phosphatase</fullName>
        <ecNumber evidence="14">3.1.3.-</ecNumber>
    </recommendedName>
</protein>
<evidence type="ECO:0000256" key="6">
    <source>
        <dbReference type="ARBA" id="ARBA00011245"/>
    </source>
</evidence>
<accession>A0A853I2F7</accession>
<evidence type="ECO:0000256" key="2">
    <source>
        <dbReference type="ARBA" id="ARBA00001946"/>
    </source>
</evidence>
<feature type="active site" description="Nucleophile" evidence="15">
    <location>
        <position position="7"/>
    </location>
</feature>
<comment type="pathway">
    <text evidence="5">Nucleotide-sugar biosynthesis; ADP-L-glycero-beta-D-manno-heptose biosynthesis; ADP-L-glycero-beta-D-manno-heptose from D-glycero-beta-D-manno-heptose 7-phosphate: step 2/4.</text>
</comment>
<sequence>MPLVILDRDGVINQDSDAFVKSPEEWLPISGSIEAIAELCKAGFQVAIATNQSGIARGYFTLETLTAMHNKMEQLVNQAGGSITAIAYCPHGPDDNCVCRKPKPGLIYQLKQQLQFTPQDTWVVGDSLRDLQAAAAAGCKPALVTTGKGQNTLKKLAELSYDVPVYKNLAEFTSALLKQVQYK</sequence>
<feature type="binding site" evidence="17">
    <location>
        <position position="99"/>
    </location>
    <ligand>
        <name>Zn(2+)</name>
        <dbReference type="ChEBI" id="CHEBI:29105"/>
    </ligand>
</feature>
<evidence type="ECO:0000256" key="17">
    <source>
        <dbReference type="PIRSR" id="PIRSR004682-4"/>
    </source>
</evidence>
<dbReference type="PANTHER" id="PTHR42891">
    <property type="entry name" value="D-GLYCERO-BETA-D-MANNO-HEPTOSE-1,7-BISPHOSPHATE 7-PHOSPHATASE"/>
    <property type="match status" value="1"/>
</dbReference>
<dbReference type="PANTHER" id="PTHR42891:SF1">
    <property type="entry name" value="D-GLYCERO-BETA-D-MANNO-HEPTOSE-1,7-BISPHOSPHATE 7-PHOSPHATASE"/>
    <property type="match status" value="1"/>
</dbReference>
<feature type="site" description="Stabilizes the phosphoryl group" evidence="16">
    <location>
        <position position="101"/>
    </location>
</feature>
<evidence type="ECO:0000256" key="12">
    <source>
        <dbReference type="ARBA" id="ARBA00023277"/>
    </source>
</evidence>
<dbReference type="EMBL" id="JACCKB010000017">
    <property type="protein sequence ID" value="NYZ66789.1"/>
    <property type="molecule type" value="Genomic_DNA"/>
</dbReference>
<dbReference type="Proteomes" id="UP000569732">
    <property type="component" value="Unassembled WGS sequence"/>
</dbReference>
<comment type="catalytic activity">
    <reaction evidence="1">
        <text>D-glycero-beta-D-manno-heptose 1,7-bisphosphate + H2O = D-glycero-beta-D-manno-heptose 1-phosphate + phosphate</text>
        <dbReference type="Rhea" id="RHEA:28518"/>
        <dbReference type="ChEBI" id="CHEBI:15377"/>
        <dbReference type="ChEBI" id="CHEBI:43474"/>
        <dbReference type="ChEBI" id="CHEBI:60208"/>
        <dbReference type="ChEBI" id="CHEBI:61593"/>
        <dbReference type="EC" id="3.1.3.82"/>
    </reaction>
</comment>
<comment type="caution">
    <text evidence="18">The sequence shown here is derived from an EMBL/GenBank/DDBJ whole genome shotgun (WGS) entry which is preliminary data.</text>
</comment>
<keyword evidence="8 17" id="KW-0479">Metal-binding</keyword>
<organism evidence="18 19">
    <name type="scientific">Spartinivicinus marinus</name>
    <dbReference type="NCBI Taxonomy" id="2994442"/>
    <lineage>
        <taxon>Bacteria</taxon>
        <taxon>Pseudomonadati</taxon>
        <taxon>Pseudomonadota</taxon>
        <taxon>Gammaproteobacteria</taxon>
        <taxon>Oceanospirillales</taxon>
        <taxon>Zooshikellaceae</taxon>
        <taxon>Spartinivicinus</taxon>
    </lineage>
</organism>
<dbReference type="Pfam" id="PF13242">
    <property type="entry name" value="Hydrolase_like"/>
    <property type="match status" value="1"/>
</dbReference>
<name>A0A853I2F7_9GAMM</name>
<dbReference type="FunFam" id="3.40.50.1000:FF:000168">
    <property type="entry name" value="D,D-heptose 1,7-bisphosphate phosphatase"/>
    <property type="match status" value="1"/>
</dbReference>
<evidence type="ECO:0000256" key="11">
    <source>
        <dbReference type="ARBA" id="ARBA00022842"/>
    </source>
</evidence>
<evidence type="ECO:0000256" key="8">
    <source>
        <dbReference type="ARBA" id="ARBA00022723"/>
    </source>
</evidence>
<dbReference type="InterPro" id="IPR004446">
    <property type="entry name" value="Heptose_bisP_phosphatase"/>
</dbReference>
<keyword evidence="9 14" id="KW-0378">Hydrolase</keyword>
<keyword evidence="19" id="KW-1185">Reference proteome</keyword>